<dbReference type="PROSITE" id="PS00392">
    <property type="entry name" value="DDC_GAD_HDC_YDC"/>
    <property type="match status" value="1"/>
</dbReference>
<evidence type="ECO:0000256" key="4">
    <source>
        <dbReference type="ARBA" id="ARBA00022898"/>
    </source>
</evidence>
<dbReference type="Pfam" id="PF00282">
    <property type="entry name" value="Pyridoxal_deC"/>
    <property type="match status" value="1"/>
</dbReference>
<keyword evidence="4 6" id="KW-0663">Pyridoxal phosphate</keyword>
<dbReference type="PANTHER" id="PTHR45677">
    <property type="entry name" value="GLUTAMATE DECARBOXYLASE-RELATED"/>
    <property type="match status" value="1"/>
</dbReference>
<dbReference type="RefSeq" id="WP_302109950.1">
    <property type="nucleotide sequence ID" value="NZ_JAUKTR010000003.1"/>
</dbReference>
<protein>
    <submittedName>
        <fullName evidence="7">Pyridoxal-dependent decarboxylase</fullName>
    </submittedName>
</protein>
<dbReference type="InterPro" id="IPR015422">
    <property type="entry name" value="PyrdxlP-dep_Trfase_small"/>
</dbReference>
<dbReference type="Gene3D" id="3.40.640.10">
    <property type="entry name" value="Type I PLP-dependent aspartate aminotransferase-like (Major domain)"/>
    <property type="match status" value="1"/>
</dbReference>
<dbReference type="InterPro" id="IPR015421">
    <property type="entry name" value="PyrdxlP-dep_Trfase_major"/>
</dbReference>
<dbReference type="PANTHER" id="PTHR45677:SF8">
    <property type="entry name" value="CYSTEINE SULFINIC ACID DECARBOXYLASE"/>
    <property type="match status" value="1"/>
</dbReference>
<keyword evidence="3" id="KW-0210">Decarboxylase</keyword>
<evidence type="ECO:0000313" key="8">
    <source>
        <dbReference type="Proteomes" id="UP001169063"/>
    </source>
</evidence>
<accession>A0ABT8SM02</accession>
<evidence type="ECO:0000256" key="5">
    <source>
        <dbReference type="ARBA" id="ARBA00023239"/>
    </source>
</evidence>
<organism evidence="7 8">
    <name type="scientific">Peiella sedimenti</name>
    <dbReference type="NCBI Taxonomy" id="3061083"/>
    <lineage>
        <taxon>Bacteria</taxon>
        <taxon>Pseudomonadati</taxon>
        <taxon>Pseudomonadota</taxon>
        <taxon>Alphaproteobacteria</taxon>
        <taxon>Caulobacterales</taxon>
        <taxon>Caulobacteraceae</taxon>
        <taxon>Peiella</taxon>
    </lineage>
</organism>
<comment type="cofactor">
    <cofactor evidence="1 6">
        <name>pyridoxal 5'-phosphate</name>
        <dbReference type="ChEBI" id="CHEBI:597326"/>
    </cofactor>
</comment>
<dbReference type="InterPro" id="IPR021115">
    <property type="entry name" value="Pyridoxal-P_BS"/>
</dbReference>
<proteinExistence type="inferred from homology"/>
<comment type="similarity">
    <text evidence="2 6">Belongs to the group II decarboxylase family.</text>
</comment>
<dbReference type="InterPro" id="IPR015424">
    <property type="entry name" value="PyrdxlP-dep_Trfase"/>
</dbReference>
<dbReference type="Gene3D" id="3.90.1150.10">
    <property type="entry name" value="Aspartate Aminotransferase, domain 1"/>
    <property type="match status" value="1"/>
</dbReference>
<evidence type="ECO:0000256" key="6">
    <source>
        <dbReference type="RuleBase" id="RU000382"/>
    </source>
</evidence>
<dbReference type="InterPro" id="IPR002129">
    <property type="entry name" value="PyrdxlP-dep_de-COase"/>
</dbReference>
<evidence type="ECO:0000256" key="1">
    <source>
        <dbReference type="ARBA" id="ARBA00001933"/>
    </source>
</evidence>
<dbReference type="EMBL" id="JAUKTR010000003">
    <property type="protein sequence ID" value="MDO1559521.1"/>
    <property type="molecule type" value="Genomic_DNA"/>
</dbReference>
<name>A0ABT8SM02_9CAUL</name>
<evidence type="ECO:0000256" key="2">
    <source>
        <dbReference type="ARBA" id="ARBA00009533"/>
    </source>
</evidence>
<evidence type="ECO:0000313" key="7">
    <source>
        <dbReference type="EMBL" id="MDO1559521.1"/>
    </source>
</evidence>
<dbReference type="SUPFAM" id="SSF53383">
    <property type="entry name" value="PLP-dependent transferases"/>
    <property type="match status" value="1"/>
</dbReference>
<gene>
    <name evidence="7" type="ORF">Q0812_08785</name>
</gene>
<comment type="caution">
    <text evidence="7">The sequence shown here is derived from an EMBL/GenBank/DDBJ whole genome shotgun (WGS) entry which is preliminary data.</text>
</comment>
<reference evidence="7" key="1">
    <citation type="submission" date="2023-07" db="EMBL/GenBank/DDBJ databases">
        <title>Brevundimonas soil sp. nov., isolated from the soil of chemical plant.</title>
        <authorList>
            <person name="Wu N."/>
        </authorList>
    </citation>
    <scope>NUCLEOTIDE SEQUENCE</scope>
    <source>
        <strain evidence="7">XZ-24</strain>
    </source>
</reference>
<evidence type="ECO:0000256" key="3">
    <source>
        <dbReference type="ARBA" id="ARBA00022793"/>
    </source>
</evidence>
<sequence length="596" mass="65105">MDHQRMAANLGDAEAIPSASQIAASYFPGLGSQNETWMRAEIQRLLDHWFDWRRDLFPQDRRIAAAAPPADPVARHLITERLDELARALTAETPTHTPRYIGHMKAEVSLPALFGWLAAMLHNPNNTSREASRVGAVIESEAIAMLAQLLGYDPSKAEGHFTSGGTVANFEAVWRARYRLDHWLSLGLHLSEKTGWPLDVFACAHMGWGRFGELRREHGLDDQTLRRCSAAAGNPTDVYRRISRAAGRDYLGPVLLVAGNKHYSWLKAANVFGLGEEALWSIALDGEGRLDVADLDRLIKRARGDGRPVLMAVAVAGTTETCEIDPVHTVHDLLERWEREQGLHIWRHVDAAYGGFLAGIVGGPDEATLSPGSATALGALGRADSLTIDPHKLGYVPYACGAFLTRDRARYAVSGFDAPYLDRSELGPDKWSSTLEGSRSAAGAAAIWLTGKALGFGPEGLGALLAQSVRSAREFAGAVMTAHDDVRVLTPIDANIVCFSLGRQGEPLSSANRRTGALFDAIHASPDLSVSKTTLGEGYRRLIDRHAEGFSALLDEQRLVLIRCVFMNPYLSQPEARSRLFNEFGRMVRLLADATH</sequence>
<keyword evidence="8" id="KW-1185">Reference proteome</keyword>
<keyword evidence="5 6" id="KW-0456">Lyase</keyword>
<dbReference type="Proteomes" id="UP001169063">
    <property type="component" value="Unassembled WGS sequence"/>
</dbReference>